<gene>
    <name evidence="3" type="ORF">GWK15_14890</name>
</gene>
<accession>A0ABX1EL98</accession>
<dbReference type="InterPro" id="IPR010998">
    <property type="entry name" value="Integrase_recombinase_N"/>
</dbReference>
<keyword evidence="4" id="KW-1185">Reference proteome</keyword>
<dbReference type="SUPFAM" id="SSF56349">
    <property type="entry name" value="DNA breaking-rejoining enzymes"/>
    <property type="match status" value="1"/>
</dbReference>
<organism evidence="3 4">
    <name type="scientific">Neoroseomonas oryzicola</name>
    <dbReference type="NCBI Taxonomy" id="535904"/>
    <lineage>
        <taxon>Bacteria</taxon>
        <taxon>Pseudomonadati</taxon>
        <taxon>Pseudomonadota</taxon>
        <taxon>Alphaproteobacteria</taxon>
        <taxon>Acetobacterales</taxon>
        <taxon>Acetobacteraceae</taxon>
        <taxon>Neoroseomonas</taxon>
    </lineage>
</organism>
<dbReference type="InterPro" id="IPR013762">
    <property type="entry name" value="Integrase-like_cat_sf"/>
</dbReference>
<comment type="caution">
    <text evidence="3">The sequence shown here is derived from an EMBL/GenBank/DDBJ whole genome shotgun (WGS) entry which is preliminary data.</text>
</comment>
<keyword evidence="1" id="KW-0238">DNA-binding</keyword>
<evidence type="ECO:0000313" key="4">
    <source>
        <dbReference type="Proteomes" id="UP000746741"/>
    </source>
</evidence>
<sequence length="632" mass="69808">MNKMTPPAAMIAANAKPSAASRIAPPLSALAVAGRKATRACKRIGKAGLPAIPGLIDSWDDLTPSRRRDLRTAVTMLGRAAGTDLGAIPFTVDNVRAILSATTPAACGVSDTTFKAYRGWIAYLLKRLGLMEERRRSAADLLPSWEPLIAAMSDDKGWIRLRAFVRYCSAHGIVPAAVSDATVGCYREHLRQRDIRGTAHATIRRVVSAWNKATATVQGWPAHRLSAPLVEPRQYSLPLEALPASLRADIEAFRQRLSGANRKGLFQHDGLRRPLRPRSVQTRMVALRLAIAGLVHSGFPVERITALAVLLERDNLQTLLNWHHQRGGGKVGAQLGIMGATLAILARHHVKLPTDRLGPVLEDLKEVRPPKQRFMTAKNERRLSQFSDPDNLGAFLHLPNTLFSLAERIRDGTPEHPGVEARPPCPREAAWLAAIALAIELEFCCPLRLSNLASLRMGQHLLRLGRDREKVTHLMIAGEETKNSDPIRWPVSAALARALDRYVTGFRPHSGPGSSSDWLFPHRDRADAHRDPGGLAKAIVDAVHRHAGAKVNVHLFRAFCGSLVLEETPEAIGDLQLLLGHRTMEVSMIFYRSRKTDRAAERLAGIIERRRKETRALVLGKQVRSRIRRRKT</sequence>
<name>A0ABX1EL98_9PROT</name>
<dbReference type="InterPro" id="IPR011010">
    <property type="entry name" value="DNA_brk_join_enz"/>
</dbReference>
<dbReference type="Gene3D" id="1.10.150.130">
    <property type="match status" value="1"/>
</dbReference>
<reference evidence="3 4" key="1">
    <citation type="submission" date="2020-02" db="EMBL/GenBank/DDBJ databases">
        <authorList>
            <person name="Sun Q."/>
            <person name="Inoue M."/>
        </authorList>
    </citation>
    <scope>NUCLEOTIDE SEQUENCE [LARGE SCALE GENOMIC DNA]</scope>
    <source>
        <strain evidence="3 4">KCTC 22478</strain>
    </source>
</reference>
<dbReference type="Gene3D" id="1.10.443.10">
    <property type="entry name" value="Intergrase catalytic core"/>
    <property type="match status" value="1"/>
</dbReference>
<keyword evidence="2" id="KW-0233">DNA recombination</keyword>
<evidence type="ECO:0000313" key="3">
    <source>
        <dbReference type="EMBL" id="NKE18237.1"/>
    </source>
</evidence>
<dbReference type="Proteomes" id="UP000746741">
    <property type="component" value="Unassembled WGS sequence"/>
</dbReference>
<dbReference type="EMBL" id="JAAVUP010000004">
    <property type="protein sequence ID" value="NKE18237.1"/>
    <property type="molecule type" value="Genomic_DNA"/>
</dbReference>
<evidence type="ECO:0000256" key="2">
    <source>
        <dbReference type="ARBA" id="ARBA00023172"/>
    </source>
</evidence>
<dbReference type="RefSeq" id="WP_168042149.1">
    <property type="nucleotide sequence ID" value="NZ_JAAEDK010000031.1"/>
</dbReference>
<protein>
    <submittedName>
        <fullName evidence="3">Site-specific integrase</fullName>
    </submittedName>
</protein>
<proteinExistence type="predicted"/>
<evidence type="ECO:0000256" key="1">
    <source>
        <dbReference type="ARBA" id="ARBA00023125"/>
    </source>
</evidence>